<dbReference type="Proteomes" id="UP001153712">
    <property type="component" value="Chromosome 3"/>
</dbReference>
<evidence type="ECO:0000313" key="3">
    <source>
        <dbReference type="Proteomes" id="UP001153712"/>
    </source>
</evidence>
<feature type="compositionally biased region" description="Acidic residues" evidence="1">
    <location>
        <begin position="317"/>
        <end position="333"/>
    </location>
</feature>
<proteinExistence type="predicted"/>
<evidence type="ECO:0000313" key="2">
    <source>
        <dbReference type="EMBL" id="CAG9860592.1"/>
    </source>
</evidence>
<dbReference type="InterPro" id="IPR055308">
    <property type="entry name" value="TEX47-like"/>
</dbReference>
<dbReference type="Pfam" id="PF24787">
    <property type="entry name" value="TEX47"/>
    <property type="match status" value="1"/>
</dbReference>
<dbReference type="AlphaFoldDB" id="A0A9N9TSU0"/>
<protein>
    <submittedName>
        <fullName evidence="2">Uncharacterized protein</fullName>
    </submittedName>
</protein>
<dbReference type="PANTHER" id="PTHR34035:SF1">
    <property type="entry name" value="TESTIS-EXPRESSED PROTEIN 47"/>
    <property type="match status" value="1"/>
</dbReference>
<name>A0A9N9TSU0_PHYSR</name>
<sequence>MEEIIGKKRALHATYTKVKSKRKVRKLGVEEPVRKTLYDVVVENLKFSGRKTFLHRFIYIGRHSFKTEGDGIACFEKTVNTDGIEPISGLYLHYNQHFVHVVETDEGSIYKHLNLLFSSEDFDKLSDLTLLGDLCHINNRLISYWATYVGTPKSLVNPPKKSEVETAKDAAIQAFNCVNKINRLVDKMYGSSSVSLGKDVSSILEVQDDEDSSAKGETSASMSSQLVTKSSILGNLHSPFRDYLPERELLDYLIDSPYTQNLSRYLEFGGSITQVGEYSDKVWPVPEENIQYDVFEKDYDKMFTMTSQMGEQKEEEKSDDDDLASEDLDINNK</sequence>
<evidence type="ECO:0000256" key="1">
    <source>
        <dbReference type="SAM" id="MobiDB-lite"/>
    </source>
</evidence>
<organism evidence="2 3">
    <name type="scientific">Phyllotreta striolata</name>
    <name type="common">Striped flea beetle</name>
    <name type="synonym">Crioceris striolata</name>
    <dbReference type="NCBI Taxonomy" id="444603"/>
    <lineage>
        <taxon>Eukaryota</taxon>
        <taxon>Metazoa</taxon>
        <taxon>Ecdysozoa</taxon>
        <taxon>Arthropoda</taxon>
        <taxon>Hexapoda</taxon>
        <taxon>Insecta</taxon>
        <taxon>Pterygota</taxon>
        <taxon>Neoptera</taxon>
        <taxon>Endopterygota</taxon>
        <taxon>Coleoptera</taxon>
        <taxon>Polyphaga</taxon>
        <taxon>Cucujiformia</taxon>
        <taxon>Chrysomeloidea</taxon>
        <taxon>Chrysomelidae</taxon>
        <taxon>Galerucinae</taxon>
        <taxon>Alticini</taxon>
        <taxon>Phyllotreta</taxon>
    </lineage>
</organism>
<dbReference type="PANTHER" id="PTHR34035">
    <property type="entry name" value="TESTIS-EXPRESSED PROTEIN 47"/>
    <property type="match status" value="1"/>
</dbReference>
<dbReference type="EMBL" id="OU900096">
    <property type="protein sequence ID" value="CAG9860592.1"/>
    <property type="molecule type" value="Genomic_DNA"/>
</dbReference>
<reference evidence="2" key="1">
    <citation type="submission" date="2022-01" db="EMBL/GenBank/DDBJ databases">
        <authorList>
            <person name="King R."/>
        </authorList>
    </citation>
    <scope>NUCLEOTIDE SEQUENCE</scope>
</reference>
<gene>
    <name evidence="2" type="ORF">PHYEVI_LOCUS6942</name>
</gene>
<keyword evidence="3" id="KW-1185">Reference proteome</keyword>
<accession>A0A9N9TSU0</accession>
<dbReference type="OrthoDB" id="548795at2759"/>
<feature type="region of interest" description="Disordered" evidence="1">
    <location>
        <begin position="305"/>
        <end position="333"/>
    </location>
</feature>